<keyword evidence="1 5" id="KW-0540">Nuclease</keyword>
<dbReference type="GO" id="GO:0005886">
    <property type="term" value="C:plasma membrane"/>
    <property type="evidence" value="ECO:0007669"/>
    <property type="project" value="UniProtKB-SubCell"/>
</dbReference>
<keyword evidence="4 5" id="KW-0694">RNA-binding</keyword>
<keyword evidence="5" id="KW-0472">Membrane</keyword>
<dbReference type="NCBIfam" id="TIGR03319">
    <property type="entry name" value="RNase_Y"/>
    <property type="match status" value="1"/>
</dbReference>
<keyword evidence="5" id="KW-1133">Transmembrane helix</keyword>
<dbReference type="NCBIfam" id="TIGR00277">
    <property type="entry name" value="HDIG"/>
    <property type="match status" value="1"/>
</dbReference>
<dbReference type="Gene3D" id="1.10.3210.10">
    <property type="entry name" value="Hypothetical protein af1432"/>
    <property type="match status" value="1"/>
</dbReference>
<dbReference type="InterPro" id="IPR036612">
    <property type="entry name" value="KH_dom_type_1_sf"/>
</dbReference>
<accession>A0A2M8QH25</accession>
<dbReference type="Proteomes" id="UP000230790">
    <property type="component" value="Unassembled WGS sequence"/>
</dbReference>
<feature type="coiled-coil region" evidence="7">
    <location>
        <begin position="28"/>
        <end position="183"/>
    </location>
</feature>
<dbReference type="InterPro" id="IPR017705">
    <property type="entry name" value="Ribonuclease_Y"/>
</dbReference>
<dbReference type="InterPro" id="IPR022711">
    <property type="entry name" value="RNase_Y_N"/>
</dbReference>
<dbReference type="PANTHER" id="PTHR12826:SF15">
    <property type="entry name" value="RIBONUCLEASE Y"/>
    <property type="match status" value="1"/>
</dbReference>
<dbReference type="InterPro" id="IPR004088">
    <property type="entry name" value="KH_dom_type_1"/>
</dbReference>
<sequence>MDALIVIEAVIGVIVAMVVGWLAYRVGRQQAKDERNALRAEAEKTLSEAQAKARQILVEAKDEIIRIRDETDQEIKEKRLELQREDDRLKKRREELEIQRERIEQREKKLNQRQSALDKREAELERLQKERVAALEAKLEEVAGMTREDARSELLAAVREAARNDMARVIREVEAQARETAEQRARKLVIETMQRVATDVVAERAVVTIELPSEEAKGRIIGRNGRNVQAFEQAAGVDVIVDDTPETVTISCFDPVRREIARRALESLVRDGRIHPTRIEKALEDARRDVERIMAEEGERATVEAGVTGLPTEIVKTLGRLKYRTSYGQNQLYHSVETAKLAGLLASELKADVKVCKMGGLLHDIGKALDRESEGTHVQLGVDLLRRFNINPKVIHCVESHHHDVPQETLEAVIVEIADAISGSRPGARRETLETYVKRVRQLEEIAKSFKGVSEAYALQAGRELRVIVKPEAVDDLACIQLSRDIAKRIEETMEYPGQIKVTVVRETRAIEYAK</sequence>
<evidence type="ECO:0000256" key="1">
    <source>
        <dbReference type="ARBA" id="ARBA00022722"/>
    </source>
</evidence>
<organism evidence="9 10">
    <name type="scientific">Candidatus Thermofonsia Clade 3 bacterium</name>
    <dbReference type="NCBI Taxonomy" id="2364212"/>
    <lineage>
        <taxon>Bacteria</taxon>
        <taxon>Bacillati</taxon>
        <taxon>Chloroflexota</taxon>
        <taxon>Candidatus Thermofontia</taxon>
        <taxon>Candidatus Thermofonsia Clade 3</taxon>
    </lineage>
</organism>
<comment type="function">
    <text evidence="5">Endoribonuclease that initiates mRNA decay.</text>
</comment>
<dbReference type="PROSITE" id="PS51831">
    <property type="entry name" value="HD"/>
    <property type="match status" value="1"/>
</dbReference>
<dbReference type="GO" id="GO:0006402">
    <property type="term" value="P:mRNA catabolic process"/>
    <property type="evidence" value="ECO:0007669"/>
    <property type="project" value="UniProtKB-UniRule"/>
</dbReference>
<dbReference type="PROSITE" id="PS50084">
    <property type="entry name" value="KH_TYPE_1"/>
    <property type="match status" value="1"/>
</dbReference>
<keyword evidence="5" id="KW-1003">Cell membrane</keyword>
<dbReference type="HAMAP" id="MF_00335">
    <property type="entry name" value="RNase_Y"/>
    <property type="match status" value="1"/>
</dbReference>
<evidence type="ECO:0000256" key="4">
    <source>
        <dbReference type="ARBA" id="ARBA00022884"/>
    </source>
</evidence>
<comment type="subcellular location">
    <subcellularLocation>
        <location evidence="5">Cell membrane</location>
        <topology evidence="5">Single-pass membrane protein</topology>
    </subcellularLocation>
</comment>
<evidence type="ECO:0000256" key="5">
    <source>
        <dbReference type="HAMAP-Rule" id="MF_00335"/>
    </source>
</evidence>
<dbReference type="GO" id="GO:0016787">
    <property type="term" value="F:hydrolase activity"/>
    <property type="evidence" value="ECO:0007669"/>
    <property type="project" value="UniProtKB-KW"/>
</dbReference>
<dbReference type="Pfam" id="PF01966">
    <property type="entry name" value="HD"/>
    <property type="match status" value="1"/>
</dbReference>
<keyword evidence="3 5" id="KW-0378">Hydrolase</keyword>
<dbReference type="EMBL" id="PGTN01000001">
    <property type="protein sequence ID" value="PJF49110.1"/>
    <property type="molecule type" value="Genomic_DNA"/>
</dbReference>
<comment type="similarity">
    <text evidence="5">Belongs to the RNase Y family.</text>
</comment>
<evidence type="ECO:0000256" key="3">
    <source>
        <dbReference type="ARBA" id="ARBA00022801"/>
    </source>
</evidence>
<dbReference type="SUPFAM" id="SSF54791">
    <property type="entry name" value="Eukaryotic type KH-domain (KH-domain type I)"/>
    <property type="match status" value="1"/>
</dbReference>
<dbReference type="Gene3D" id="3.30.1370.10">
    <property type="entry name" value="K Homology domain, type 1"/>
    <property type="match status" value="1"/>
</dbReference>
<keyword evidence="2 5" id="KW-0255">Endonuclease</keyword>
<evidence type="ECO:0000256" key="7">
    <source>
        <dbReference type="SAM" id="Coils"/>
    </source>
</evidence>
<dbReference type="SUPFAM" id="SSF109604">
    <property type="entry name" value="HD-domain/PDEase-like"/>
    <property type="match status" value="1"/>
</dbReference>
<dbReference type="CDD" id="cd22431">
    <property type="entry name" value="KH-I_RNaseY"/>
    <property type="match status" value="1"/>
</dbReference>
<dbReference type="PANTHER" id="PTHR12826">
    <property type="entry name" value="RIBONUCLEASE Y"/>
    <property type="match status" value="1"/>
</dbReference>
<evidence type="ECO:0000256" key="6">
    <source>
        <dbReference type="NCBIfam" id="TIGR03319"/>
    </source>
</evidence>
<dbReference type="InterPro" id="IPR003607">
    <property type="entry name" value="HD/PDEase_dom"/>
</dbReference>
<comment type="caution">
    <text evidence="9">The sequence shown here is derived from an EMBL/GenBank/DDBJ whole genome shotgun (WGS) entry which is preliminary data.</text>
</comment>
<dbReference type="InterPro" id="IPR006674">
    <property type="entry name" value="HD_domain"/>
</dbReference>
<dbReference type="EC" id="3.1.-.-" evidence="5 6"/>
<keyword evidence="5" id="KW-0812">Transmembrane</keyword>
<dbReference type="SMART" id="SM00471">
    <property type="entry name" value="HDc"/>
    <property type="match status" value="1"/>
</dbReference>
<name>A0A2M8QH25_9CHLR</name>
<dbReference type="GO" id="GO:0004521">
    <property type="term" value="F:RNA endonuclease activity"/>
    <property type="evidence" value="ECO:0007669"/>
    <property type="project" value="UniProtKB-UniRule"/>
</dbReference>
<evidence type="ECO:0000313" key="9">
    <source>
        <dbReference type="EMBL" id="PJF49110.1"/>
    </source>
</evidence>
<evidence type="ECO:0000256" key="2">
    <source>
        <dbReference type="ARBA" id="ARBA00022759"/>
    </source>
</evidence>
<dbReference type="InterPro" id="IPR006675">
    <property type="entry name" value="HDIG_dom"/>
</dbReference>
<reference evidence="9 10" key="1">
    <citation type="submission" date="2017-11" db="EMBL/GenBank/DDBJ databases">
        <title>Evolution of Phototrophy in the Chloroflexi Phylum Driven by Horizontal Gene Transfer.</title>
        <authorList>
            <person name="Ward L.M."/>
            <person name="Hemp J."/>
            <person name="Shih P.M."/>
            <person name="Mcglynn S.E."/>
            <person name="Fischer W."/>
        </authorList>
    </citation>
    <scope>NUCLEOTIDE SEQUENCE [LARGE SCALE GENOMIC DNA]</scope>
    <source>
        <strain evidence="9">JP3_7</strain>
    </source>
</reference>
<proteinExistence type="inferred from homology"/>
<evidence type="ECO:0000313" key="10">
    <source>
        <dbReference type="Proteomes" id="UP000230790"/>
    </source>
</evidence>
<keyword evidence="7" id="KW-0175">Coiled coil</keyword>
<dbReference type="AlphaFoldDB" id="A0A2M8QH25"/>
<dbReference type="CDD" id="cd00077">
    <property type="entry name" value="HDc"/>
    <property type="match status" value="1"/>
</dbReference>
<dbReference type="GO" id="GO:0003723">
    <property type="term" value="F:RNA binding"/>
    <property type="evidence" value="ECO:0007669"/>
    <property type="project" value="UniProtKB-UniRule"/>
</dbReference>
<dbReference type="Pfam" id="PF12072">
    <property type="entry name" value="RNase_Y_N"/>
    <property type="match status" value="1"/>
</dbReference>
<feature type="domain" description="HD" evidence="8">
    <location>
        <begin position="331"/>
        <end position="424"/>
    </location>
</feature>
<feature type="transmembrane region" description="Helical" evidence="5">
    <location>
        <begin position="6"/>
        <end position="24"/>
    </location>
</feature>
<dbReference type="InterPro" id="IPR004087">
    <property type="entry name" value="KH_dom"/>
</dbReference>
<evidence type="ECO:0000259" key="8">
    <source>
        <dbReference type="PROSITE" id="PS51831"/>
    </source>
</evidence>
<protein>
    <recommendedName>
        <fullName evidence="5 6">Ribonuclease Y</fullName>
        <shortName evidence="5">RNase Y</shortName>
        <ecNumber evidence="5 6">3.1.-.-</ecNumber>
    </recommendedName>
</protein>
<gene>
    <name evidence="5 9" type="primary">rny</name>
    <name evidence="9" type="ORF">CUN48_00405</name>
</gene>
<dbReference type="SMART" id="SM00322">
    <property type="entry name" value="KH"/>
    <property type="match status" value="1"/>
</dbReference>
<dbReference type="Pfam" id="PF00013">
    <property type="entry name" value="KH_1"/>
    <property type="match status" value="1"/>
</dbReference>